<feature type="region of interest" description="Disordered" evidence="1">
    <location>
        <begin position="340"/>
        <end position="398"/>
    </location>
</feature>
<sequence>MAAGTSLCLYPVDSGGPAGDVSWAETCNSTAAQLFQISGAPTLFRLHYSWAASPAHSPTTPSPLPASGTTTACPSSAPPPISTCARILPRVPGAALPLESPAPTCEARPGPGEAPMDSADMGCQAASPTAEAAGMHGCAAAGLLRVERGASTTAPGWAAEQPTLQPEQPTSAPHMPVSASVHQGAAERAQANALEAGADGSYAGAPGKGESGGEQQKAGQSPLGARHNAQAVVDRRAGGNGAGARDGDGAEPWDQPMGMLDMRMFSADGSRDGEMNLGSMLTADFGTIMDGFTLSGIDDHWQENPLPPVKPEQEAERAGAAGAPPLQCGGVEHFVPFRSALSHGGSSGPTSAVSAKGVEGTPLRGKSSTGGDALRRASSQAAAEQAEAGSTEAHKKSVNEVPYQVDTLLAGGLNSQSLGLAGDAQARDSLDVALGVPEEGGMEHTMSLLDVPGDTLGLHSLFGTEGDSWQGFPMELGGDIAQSGDIEQHFQAQRWAEAGGSPGEAAKVVEDAAALPSAEGTAEGGVKPPQRAFAMLFGQPEQQSTGAVEADAKKAEAGGATSEALTGRQMAHPRVALTSGSPAELDESGSEKPAKKRRLTPSAPRPLKSVDDKVVRQTNAALLSALSHVRRPVKPAMAAPTPAEAFS</sequence>
<dbReference type="Proteomes" id="UP001190700">
    <property type="component" value="Unassembled WGS sequence"/>
</dbReference>
<feature type="region of interest" description="Disordered" evidence="1">
    <location>
        <begin position="55"/>
        <end position="77"/>
    </location>
</feature>
<protein>
    <submittedName>
        <fullName evidence="2">Uncharacterized protein</fullName>
    </submittedName>
</protein>
<feature type="compositionally biased region" description="Low complexity" evidence="1">
    <location>
        <begin position="183"/>
        <end position="198"/>
    </location>
</feature>
<name>A0AAE0FYV1_9CHLO</name>
<proteinExistence type="predicted"/>
<reference evidence="2 3" key="1">
    <citation type="journal article" date="2015" name="Genome Biol. Evol.">
        <title>Comparative Genomics of a Bacterivorous Green Alga Reveals Evolutionary Causalities and Consequences of Phago-Mixotrophic Mode of Nutrition.</title>
        <authorList>
            <person name="Burns J.A."/>
            <person name="Paasch A."/>
            <person name="Narechania A."/>
            <person name="Kim E."/>
        </authorList>
    </citation>
    <scope>NUCLEOTIDE SEQUENCE [LARGE SCALE GENOMIC DNA]</scope>
    <source>
        <strain evidence="2 3">PLY_AMNH</strain>
    </source>
</reference>
<dbReference type="AlphaFoldDB" id="A0AAE0FYV1"/>
<accession>A0AAE0FYV1</accession>
<evidence type="ECO:0000313" key="2">
    <source>
        <dbReference type="EMBL" id="KAK3268268.1"/>
    </source>
</evidence>
<comment type="caution">
    <text evidence="2">The sequence shown here is derived from an EMBL/GenBank/DDBJ whole genome shotgun (WGS) entry which is preliminary data.</text>
</comment>
<feature type="region of interest" description="Disordered" evidence="1">
    <location>
        <begin position="305"/>
        <end position="327"/>
    </location>
</feature>
<feature type="compositionally biased region" description="Polar residues" evidence="1">
    <location>
        <begin position="162"/>
        <end position="171"/>
    </location>
</feature>
<evidence type="ECO:0000256" key="1">
    <source>
        <dbReference type="SAM" id="MobiDB-lite"/>
    </source>
</evidence>
<organism evidence="2 3">
    <name type="scientific">Cymbomonas tetramitiformis</name>
    <dbReference type="NCBI Taxonomy" id="36881"/>
    <lineage>
        <taxon>Eukaryota</taxon>
        <taxon>Viridiplantae</taxon>
        <taxon>Chlorophyta</taxon>
        <taxon>Pyramimonadophyceae</taxon>
        <taxon>Pyramimonadales</taxon>
        <taxon>Pyramimonadaceae</taxon>
        <taxon>Cymbomonas</taxon>
    </lineage>
</organism>
<gene>
    <name evidence="2" type="ORF">CYMTET_23219</name>
</gene>
<feature type="compositionally biased region" description="Low complexity" evidence="1">
    <location>
        <begin position="376"/>
        <end position="388"/>
    </location>
</feature>
<feature type="region of interest" description="Disordered" evidence="1">
    <location>
        <begin position="152"/>
        <end position="227"/>
    </location>
</feature>
<dbReference type="EMBL" id="LGRX02011932">
    <property type="protein sequence ID" value="KAK3268268.1"/>
    <property type="molecule type" value="Genomic_DNA"/>
</dbReference>
<feature type="compositionally biased region" description="Low complexity" evidence="1">
    <location>
        <begin position="55"/>
        <end position="75"/>
    </location>
</feature>
<keyword evidence="3" id="KW-1185">Reference proteome</keyword>
<evidence type="ECO:0000313" key="3">
    <source>
        <dbReference type="Proteomes" id="UP001190700"/>
    </source>
</evidence>
<feature type="region of interest" description="Disordered" evidence="1">
    <location>
        <begin position="99"/>
        <end position="125"/>
    </location>
</feature>
<feature type="region of interest" description="Disordered" evidence="1">
    <location>
        <begin position="540"/>
        <end position="614"/>
    </location>
</feature>